<dbReference type="Pfam" id="PF16407">
    <property type="entry name" value="PKD_2"/>
    <property type="match status" value="1"/>
</dbReference>
<reference evidence="1 2" key="1">
    <citation type="submission" date="2014-07" db="EMBL/GenBank/DDBJ databases">
        <title>Porphyromonadaceae bacterium OUH 308042 = ATCC BAA-2681 = DSM 28342 draft genome.</title>
        <authorList>
            <person name="Sydenham T.V."/>
            <person name="Hasman H."/>
            <person name="Justensen U.S."/>
        </authorList>
    </citation>
    <scope>NUCLEOTIDE SEQUENCE [LARGE SCALE GENOMIC DNA]</scope>
    <source>
        <strain evidence="1 2">OUH 308042</strain>
    </source>
</reference>
<dbReference type="InterPro" id="IPR032183">
    <property type="entry name" value="PKD-like"/>
</dbReference>
<dbReference type="AlphaFoldDB" id="A0A0C3RE48"/>
<dbReference type="OrthoDB" id="1002465at2"/>
<evidence type="ECO:0000313" key="1">
    <source>
        <dbReference type="EMBL" id="KIO44686.1"/>
    </source>
</evidence>
<comment type="caution">
    <text evidence="1">The sequence shown here is derived from an EMBL/GenBank/DDBJ whole genome shotgun (WGS) entry which is preliminary data.</text>
</comment>
<proteinExistence type="predicted"/>
<keyword evidence="2" id="KW-1185">Reference proteome</keyword>
<accession>A0A0C3RE48</accession>
<gene>
    <name evidence="1" type="ORF">BA92_06515</name>
</gene>
<protein>
    <submittedName>
        <fullName evidence="1">Uncharacterized protein</fullName>
    </submittedName>
</protein>
<dbReference type="Proteomes" id="UP000031980">
    <property type="component" value="Unassembled WGS sequence"/>
</dbReference>
<evidence type="ECO:0000313" key="2">
    <source>
        <dbReference type="Proteomes" id="UP000031980"/>
    </source>
</evidence>
<organism evidence="1 2">
    <name type="scientific">Sanguibacteroides justesenii</name>
    <dbReference type="NCBI Taxonomy" id="1547597"/>
    <lineage>
        <taxon>Bacteria</taxon>
        <taxon>Pseudomonadati</taxon>
        <taxon>Bacteroidota</taxon>
        <taxon>Bacteroidia</taxon>
        <taxon>Bacteroidales</taxon>
        <taxon>Porphyromonadaceae</taxon>
        <taxon>Sanguibacteroides</taxon>
    </lineage>
</organism>
<sequence>MGEFLSYAEKSKIMKNRILIISVLSVLSFVGCLDDKTNLDYKDIILPDSVIVTNVANQQKFYFDEESAKTFKVTSGEELQLDVEVKYRGDDELTYEWRFDGKVVSREQNLRYVCTEEAQAMLLIYRKRAGNATVYQFMVNIRAPFNTGVVVLGKKDGKTELDFIERYWEKKTVELDGRVYNNFSVTEYIPHENVYPLYNDNEELGANPIMITRYGKQYYALQILDKDWRSSVAINSSDMKKIVSMKDEFVGDPGNLKPVDFVRVGATSLLLDESGKIYTRVNYDDGNPNTGRFITEPLVFDDPYDVPDKGSEVIKAQYIEAKDQLAVIYEKEKKRFLAMTASTGSYQSIDYSVIYDLSRPSNAGNLPKGYIDMNNFDKEVIAILFHESFWNDNVYVLYKDGGDYYIQAAGIKTDVYGSVHRITYTAVSNVKLPADAAGLIEQGKGLLKLAMDDSYNDFLYVGAGKALYSMSMEGTSIKQIYAFEEEGNMTDFVITATWRGEGYNAAQRYFNGQVFAAAFDNGDCRVIKLYADPQKPGEIQKKYWYNKRFDGGVVSLYYY</sequence>
<name>A0A0C3RE48_9PORP</name>
<dbReference type="EMBL" id="JPIU01000038">
    <property type="protein sequence ID" value="KIO44686.1"/>
    <property type="molecule type" value="Genomic_DNA"/>
</dbReference>